<name>A0A8F3EBC5_9CAUD</name>
<gene>
    <name evidence="1" type="primary">19</name>
    <name evidence="1" type="ORF">SEA_FOOTLOOSE_19</name>
</gene>
<keyword evidence="2" id="KW-1185">Reference proteome</keyword>
<dbReference type="RefSeq" id="YP_010754416.1">
    <property type="nucleotide sequence ID" value="NC_073460.1"/>
</dbReference>
<reference evidence="1" key="1">
    <citation type="submission" date="2021-05" db="EMBL/GenBank/DDBJ databases">
        <authorList>
            <person name="Brink J."/>
            <person name="Busse A.L."/>
            <person name="Crowley H.J."/>
            <person name="Hall C.J."/>
            <person name="Hetherington P."/>
            <person name="Hovde T.M."/>
            <person name="Johnson J.A."/>
            <person name="Karch K.E."/>
            <person name="Krueger C.J."/>
            <person name="Lundberg T.J."/>
            <person name="Madla Sanchez I."/>
            <person name="Mathiesen C."/>
            <person name="Moore L.J."/>
            <person name="Nordberg R.J."/>
            <person name="Petersen I.M."/>
            <person name="Piton K.L."/>
            <person name="Rozycki S.T."/>
            <person name="Rutten E."/>
            <person name="Samuelson I.O."/>
            <person name="Sarkilahti S.K."/>
            <person name="Schubert K.A."/>
            <person name="Stamness T.F."/>
            <person name="Tinman A.J."/>
            <person name="Tutterrow P.B."/>
            <person name="Wanzek N.C."/>
            <person name="Wheeler C.D."/>
            <person name="Spring A.M."/>
            <person name="Klyczek K."/>
            <person name="Garlena R.A."/>
            <person name="Russell D.A."/>
            <person name="Pope W.H."/>
            <person name="Jacobs-Sera D."/>
            <person name="Hatfull G.F."/>
        </authorList>
    </citation>
    <scope>NUCLEOTIDE SEQUENCE</scope>
</reference>
<proteinExistence type="predicted"/>
<evidence type="ECO:0000313" key="2">
    <source>
        <dbReference type="Proteomes" id="UP000693692"/>
    </source>
</evidence>
<sequence length="273" mass="28993">MPITLLTDVTAAPFVEVFIDELVPEAASVTVYRLAGGREFRMRGAVNAPTGGAFTRIDFEVPFNMPVTYRAELFDSAGDSLGFTDSATTTIVSADSWMHNPLNPSGSVRIALGPESASVIRRPTPGSVSRPLGRRVGVVLSEPRYGVVGLSLDIRTVSDAEADAVQAMFGDLNMPPVVCIRLGSRDQVMRVPQPLFLSVLDAAETGIAHQWGGGEISHAIEGDEVDPPIPGLFIPLLTRADLNAFFATRAALNAGGLMRLDLNRLYSLAGTAG</sequence>
<organism evidence="1 2">
    <name type="scientific">Microbacterium phage Footloose</name>
    <dbReference type="NCBI Taxonomy" id="2836048"/>
    <lineage>
        <taxon>Viruses</taxon>
        <taxon>Duplodnaviria</taxon>
        <taxon>Heunggongvirae</taxon>
        <taxon>Uroviricota</taxon>
        <taxon>Caudoviricetes</taxon>
        <taxon>Footloosevirus</taxon>
        <taxon>Footloosevirus footloose</taxon>
    </lineage>
</organism>
<protein>
    <submittedName>
        <fullName evidence="1">Minor tail protein</fullName>
    </submittedName>
</protein>
<accession>A0A8F3EBC5</accession>
<dbReference type="Proteomes" id="UP000693692">
    <property type="component" value="Segment"/>
</dbReference>
<dbReference type="EMBL" id="MZ150789">
    <property type="protein sequence ID" value="QWY84601.1"/>
    <property type="molecule type" value="Genomic_DNA"/>
</dbReference>
<dbReference type="GeneID" id="80019007"/>
<evidence type="ECO:0000313" key="1">
    <source>
        <dbReference type="EMBL" id="QWY84601.1"/>
    </source>
</evidence>
<dbReference type="KEGG" id="vg:80019007"/>